<dbReference type="Proteomes" id="UP000317180">
    <property type="component" value="Unassembled WGS sequence"/>
</dbReference>
<dbReference type="EMBL" id="RHHN01000036">
    <property type="protein sequence ID" value="RNB55215.1"/>
    <property type="molecule type" value="Genomic_DNA"/>
</dbReference>
<reference evidence="3 4" key="1">
    <citation type="submission" date="2018-10" db="EMBL/GenBank/DDBJ databases">
        <title>Phylogenomics of Brevibacillus.</title>
        <authorList>
            <person name="Dunlap C."/>
        </authorList>
    </citation>
    <scope>NUCLEOTIDE SEQUENCE [LARGE SCALE GENOMIC DNA]</scope>
    <source>
        <strain evidence="3 4">NRRL NRS 1219</strain>
    </source>
</reference>
<evidence type="ECO:0000313" key="3">
    <source>
        <dbReference type="EMBL" id="RNB55215.1"/>
    </source>
</evidence>
<evidence type="ECO:0000256" key="1">
    <source>
        <dbReference type="SAM" id="MobiDB-lite"/>
    </source>
</evidence>
<keyword evidence="5" id="KW-1185">Reference proteome</keyword>
<organism evidence="3 4">
    <name type="scientific">Brevibacillus agri</name>
    <dbReference type="NCBI Taxonomy" id="51101"/>
    <lineage>
        <taxon>Bacteria</taxon>
        <taxon>Bacillati</taxon>
        <taxon>Bacillota</taxon>
        <taxon>Bacilli</taxon>
        <taxon>Bacillales</taxon>
        <taxon>Paenibacillaceae</taxon>
        <taxon>Brevibacillus</taxon>
    </lineage>
</organism>
<dbReference type="AlphaFoldDB" id="A0A3M8AX70"/>
<evidence type="ECO:0000313" key="5">
    <source>
        <dbReference type="Proteomes" id="UP000317180"/>
    </source>
</evidence>
<feature type="region of interest" description="Disordered" evidence="1">
    <location>
        <begin position="122"/>
        <end position="142"/>
    </location>
</feature>
<sequence length="271" mass="29677">MKISMSHALHPQSPLRLSNGAENQAVADRQQKKQADSVTVSSQARSLFAKNNQSKKNDLMQSLQPQREKLQESKSKLYESALKSGGQAQGIQEQIKALDEQIRALDEQISQIKLDEMQKTFVQDADSKQPTPEKPADAGNQTAEEPALQHFMALSGNLEQLEQLSAQKHKIARGIRVLNQEIKLDESRALSGQTATAKREQVAALEQTMGRLDEQMGEKFKALAAQLIEQTNFAEAESFSTAAPPRNADESSSGESSAENAQSAPDLELAP</sequence>
<proteinExistence type="predicted"/>
<feature type="compositionally biased region" description="Polar residues" evidence="1">
    <location>
        <begin position="36"/>
        <end position="65"/>
    </location>
</feature>
<feature type="region of interest" description="Disordered" evidence="1">
    <location>
        <begin position="235"/>
        <end position="271"/>
    </location>
</feature>
<feature type="region of interest" description="Disordered" evidence="1">
    <location>
        <begin position="1"/>
        <end position="89"/>
    </location>
</feature>
<comment type="caution">
    <text evidence="3">The sequence shown here is derived from an EMBL/GenBank/DDBJ whole genome shotgun (WGS) entry which is preliminary data.</text>
</comment>
<dbReference type="GeneID" id="82810904"/>
<dbReference type="RefSeq" id="WP_005832834.1">
    <property type="nucleotide sequence ID" value="NZ_BJOD01000020.1"/>
</dbReference>
<feature type="compositionally biased region" description="Low complexity" evidence="1">
    <location>
        <begin position="250"/>
        <end position="264"/>
    </location>
</feature>
<evidence type="ECO:0000313" key="4">
    <source>
        <dbReference type="Proteomes" id="UP000276178"/>
    </source>
</evidence>
<name>A0A3M8AX70_9BACL</name>
<dbReference type="Proteomes" id="UP000276178">
    <property type="component" value="Unassembled WGS sequence"/>
</dbReference>
<feature type="compositionally biased region" description="Basic and acidic residues" evidence="1">
    <location>
        <begin position="66"/>
        <end position="77"/>
    </location>
</feature>
<protein>
    <submittedName>
        <fullName evidence="3">Uncharacterized protein</fullName>
    </submittedName>
</protein>
<evidence type="ECO:0000313" key="2">
    <source>
        <dbReference type="EMBL" id="GED26173.1"/>
    </source>
</evidence>
<accession>A0A3M8AX70</accession>
<gene>
    <name evidence="2" type="ORF">BAG01nite_22750</name>
    <name evidence="3" type="ORF">EB820_12410</name>
</gene>
<reference evidence="2 5" key="2">
    <citation type="submission" date="2019-06" db="EMBL/GenBank/DDBJ databases">
        <title>Whole genome shotgun sequence of Brevibacillus agri NBRC 15538.</title>
        <authorList>
            <person name="Hosoyama A."/>
            <person name="Uohara A."/>
            <person name="Ohji S."/>
            <person name="Ichikawa N."/>
        </authorList>
    </citation>
    <scope>NUCLEOTIDE SEQUENCE [LARGE SCALE GENOMIC DNA]</scope>
    <source>
        <strain evidence="2 5">NBRC 15538</strain>
    </source>
</reference>
<dbReference type="EMBL" id="BJOD01000020">
    <property type="protein sequence ID" value="GED26173.1"/>
    <property type="molecule type" value="Genomic_DNA"/>
</dbReference>